<feature type="compositionally biased region" description="Low complexity" evidence="1">
    <location>
        <begin position="1"/>
        <end position="13"/>
    </location>
</feature>
<evidence type="ECO:0000313" key="2">
    <source>
        <dbReference type="EMBL" id="KAG2542334.1"/>
    </source>
</evidence>
<name>A0A8T0N5D3_PANVG</name>
<organism evidence="2 3">
    <name type="scientific">Panicum virgatum</name>
    <name type="common">Blackwell switchgrass</name>
    <dbReference type="NCBI Taxonomy" id="38727"/>
    <lineage>
        <taxon>Eukaryota</taxon>
        <taxon>Viridiplantae</taxon>
        <taxon>Streptophyta</taxon>
        <taxon>Embryophyta</taxon>
        <taxon>Tracheophyta</taxon>
        <taxon>Spermatophyta</taxon>
        <taxon>Magnoliopsida</taxon>
        <taxon>Liliopsida</taxon>
        <taxon>Poales</taxon>
        <taxon>Poaceae</taxon>
        <taxon>PACMAD clade</taxon>
        <taxon>Panicoideae</taxon>
        <taxon>Panicodae</taxon>
        <taxon>Paniceae</taxon>
        <taxon>Panicinae</taxon>
        <taxon>Panicum</taxon>
        <taxon>Panicum sect. Hiantes</taxon>
    </lineage>
</organism>
<evidence type="ECO:0000256" key="1">
    <source>
        <dbReference type="SAM" id="MobiDB-lite"/>
    </source>
</evidence>
<feature type="region of interest" description="Disordered" evidence="1">
    <location>
        <begin position="75"/>
        <end position="201"/>
    </location>
</feature>
<dbReference type="AlphaFoldDB" id="A0A8T0N5D3"/>
<reference evidence="2" key="1">
    <citation type="submission" date="2020-05" db="EMBL/GenBank/DDBJ databases">
        <title>WGS assembly of Panicum virgatum.</title>
        <authorList>
            <person name="Lovell J.T."/>
            <person name="Jenkins J."/>
            <person name="Shu S."/>
            <person name="Juenger T.E."/>
            <person name="Schmutz J."/>
        </authorList>
    </citation>
    <scope>NUCLEOTIDE SEQUENCE</scope>
    <source>
        <strain evidence="2">AP13</strain>
    </source>
</reference>
<protein>
    <submittedName>
        <fullName evidence="2">Uncharacterized protein</fullName>
    </submittedName>
</protein>
<proteinExistence type="predicted"/>
<evidence type="ECO:0000313" key="3">
    <source>
        <dbReference type="Proteomes" id="UP000823388"/>
    </source>
</evidence>
<feature type="compositionally biased region" description="Basic and acidic residues" evidence="1">
    <location>
        <begin position="175"/>
        <end position="201"/>
    </location>
</feature>
<feature type="compositionally biased region" description="Basic and acidic residues" evidence="1">
    <location>
        <begin position="23"/>
        <end position="33"/>
    </location>
</feature>
<gene>
    <name evidence="2" type="ORF">PVAP13_9NG774734</name>
</gene>
<feature type="compositionally biased region" description="Basic residues" evidence="1">
    <location>
        <begin position="125"/>
        <end position="137"/>
    </location>
</feature>
<accession>A0A8T0N5D3</accession>
<feature type="compositionally biased region" description="Low complexity" evidence="1">
    <location>
        <begin position="85"/>
        <end position="97"/>
    </location>
</feature>
<dbReference type="EMBL" id="CM029054">
    <property type="protein sequence ID" value="KAG2542334.1"/>
    <property type="molecule type" value="Genomic_DNA"/>
</dbReference>
<dbReference type="Proteomes" id="UP000823388">
    <property type="component" value="Chromosome 9N"/>
</dbReference>
<keyword evidence="3" id="KW-1185">Reference proteome</keyword>
<feature type="compositionally biased region" description="Gly residues" evidence="1">
    <location>
        <begin position="98"/>
        <end position="108"/>
    </location>
</feature>
<feature type="region of interest" description="Disordered" evidence="1">
    <location>
        <begin position="1"/>
        <end position="33"/>
    </location>
</feature>
<comment type="caution">
    <text evidence="2">The sequence shown here is derived from an EMBL/GenBank/DDBJ whole genome shotgun (WGS) entry which is preliminary data.</text>
</comment>
<sequence>MTCRKPLFPAGAGAPPPLPAGAPHEEAGSEPRRVWAAAGRPEGLDGEAIAVAAPRAHPQQPNLGAMVAGDHGGAMVELGGRGGRRAPSGGAAAAVGGDPSGGGCGRGHSGQRRREGPRRVAAGIGRRRALAAPRGRRGAAQPEDGSTRGRPWGRSTRSAAAARPKGCRCGAARLGEPRGHGRRHGLDGRSRPDGREGMDKV</sequence>